<evidence type="ECO:0000256" key="1">
    <source>
        <dbReference type="ARBA" id="ARBA00022612"/>
    </source>
</evidence>
<evidence type="ECO:0000313" key="6">
    <source>
        <dbReference type="Proteomes" id="UP001521074"/>
    </source>
</evidence>
<dbReference type="RefSeq" id="WP_232876907.1">
    <property type="nucleotide sequence ID" value="NZ_JAJSOJ010000016.1"/>
</dbReference>
<dbReference type="Proteomes" id="UP001521074">
    <property type="component" value="Unassembled WGS sequence"/>
</dbReference>
<evidence type="ECO:0000256" key="2">
    <source>
        <dbReference type="ARBA" id="ARBA00022670"/>
    </source>
</evidence>
<evidence type="ECO:0000313" key="5">
    <source>
        <dbReference type="EMBL" id="MCE0743341.1"/>
    </source>
</evidence>
<proteinExistence type="predicted"/>
<keyword evidence="3" id="KW-0378">Hydrolase</keyword>
<dbReference type="InterPro" id="IPR006433">
    <property type="entry name" value="Prohead_protease"/>
</dbReference>
<dbReference type="Pfam" id="PF04586">
    <property type="entry name" value="Peptidase_S78"/>
    <property type="match status" value="1"/>
</dbReference>
<organism evidence="5 6">
    <name type="scientific">Acetobacter sicerae</name>
    <dbReference type="NCBI Taxonomy" id="85325"/>
    <lineage>
        <taxon>Bacteria</taxon>
        <taxon>Pseudomonadati</taxon>
        <taxon>Pseudomonadota</taxon>
        <taxon>Alphaproteobacteria</taxon>
        <taxon>Acetobacterales</taxon>
        <taxon>Acetobacteraceae</taxon>
        <taxon>Acetobacter</taxon>
    </lineage>
</organism>
<accession>A0ABS8VU20</accession>
<dbReference type="GO" id="GO:0008233">
    <property type="term" value="F:peptidase activity"/>
    <property type="evidence" value="ECO:0007669"/>
    <property type="project" value="UniProtKB-KW"/>
</dbReference>
<keyword evidence="6" id="KW-1185">Reference proteome</keyword>
<keyword evidence="2 5" id="KW-0645">Protease</keyword>
<evidence type="ECO:0000259" key="4">
    <source>
        <dbReference type="Pfam" id="PF04586"/>
    </source>
</evidence>
<dbReference type="EMBL" id="JAJSOJ010000016">
    <property type="protein sequence ID" value="MCE0743341.1"/>
    <property type="molecule type" value="Genomic_DNA"/>
</dbReference>
<keyword evidence="1" id="KW-1188">Viral release from host cell</keyword>
<feature type="domain" description="Prohead serine protease" evidence="4">
    <location>
        <begin position="17"/>
        <end position="166"/>
    </location>
</feature>
<comment type="caution">
    <text evidence="5">The sequence shown here is derived from an EMBL/GenBank/DDBJ whole genome shotgun (WGS) entry which is preliminary data.</text>
</comment>
<dbReference type="InterPro" id="IPR054613">
    <property type="entry name" value="Peptidase_S78_dom"/>
</dbReference>
<name>A0ABS8VU20_9PROT</name>
<evidence type="ECO:0000256" key="3">
    <source>
        <dbReference type="ARBA" id="ARBA00022801"/>
    </source>
</evidence>
<reference evidence="5 6" key="1">
    <citation type="submission" date="2021-12" db="EMBL/GenBank/DDBJ databases">
        <title>Genome sequence of Acetobacter sicerae DmPark20a_162.</title>
        <authorList>
            <person name="Chaston J.M."/>
        </authorList>
    </citation>
    <scope>NUCLEOTIDE SEQUENCE [LARGE SCALE GENOMIC DNA]</scope>
    <source>
        <strain evidence="5 6">DmPark20a_162</strain>
    </source>
</reference>
<dbReference type="NCBIfam" id="TIGR01543">
    <property type="entry name" value="proheadase_HK97"/>
    <property type="match status" value="1"/>
</dbReference>
<dbReference type="GO" id="GO:0006508">
    <property type="term" value="P:proteolysis"/>
    <property type="evidence" value="ECO:0007669"/>
    <property type="project" value="UniProtKB-KW"/>
</dbReference>
<sequence>MFDGFEICAVPFEFKLAAGDAGASGIVEGYGSVFGNVDSHGDVILPGAFASSLAERKAQGRVLPMHVMHGVFGGDGVPAGVWNDVAEDSKGLHVKGKISGVNTDAGRLLYERVKDGALGGLSIGYSVPEGGSEKSAQSGARRTIKHANLFEVSLVDDPSNALSRVTELKARGAFKGISSPGDAAQAVSSAIALHQSVLGGGDAPTAQERADLLELLQKAHEALTGQRVQLGTKGLLDDLDGILSGFGKKSAHTAEILDFDIEFFKSMSLQA</sequence>
<gene>
    <name evidence="5" type="ORF">LWC05_05475</name>
</gene>
<protein>
    <submittedName>
        <fullName evidence="5">HK97 family phage prohead protease</fullName>
    </submittedName>
</protein>